<accession>A0A858SNK3</accession>
<dbReference type="InterPro" id="IPR036388">
    <property type="entry name" value="WH-like_DNA-bd_sf"/>
</dbReference>
<keyword evidence="3" id="KW-1185">Reference proteome</keyword>
<evidence type="ECO:0000256" key="1">
    <source>
        <dbReference type="SAM" id="MobiDB-lite"/>
    </source>
</evidence>
<proteinExistence type="predicted"/>
<dbReference type="Proteomes" id="UP000503308">
    <property type="component" value="Chromosome"/>
</dbReference>
<protein>
    <submittedName>
        <fullName evidence="2">Uncharacterized protein</fullName>
    </submittedName>
</protein>
<dbReference type="EMBL" id="CP048788">
    <property type="protein sequence ID" value="QJF50419.1"/>
    <property type="molecule type" value="Genomic_DNA"/>
</dbReference>
<gene>
    <name evidence="2" type="ORF">G3256_04195</name>
</gene>
<name>A0A858SNK3_9RHOB</name>
<organism evidence="2 3">
    <name type="scientific">Roseobacter ponti</name>
    <dbReference type="NCBI Taxonomy" id="1891787"/>
    <lineage>
        <taxon>Bacteria</taxon>
        <taxon>Pseudomonadati</taxon>
        <taxon>Pseudomonadota</taxon>
        <taxon>Alphaproteobacteria</taxon>
        <taxon>Rhodobacterales</taxon>
        <taxon>Roseobacteraceae</taxon>
        <taxon>Roseobacter</taxon>
    </lineage>
</organism>
<dbReference type="AlphaFoldDB" id="A0A858SNK3"/>
<dbReference type="Gene3D" id="1.10.10.10">
    <property type="entry name" value="Winged helix-like DNA-binding domain superfamily/Winged helix DNA-binding domain"/>
    <property type="match status" value="1"/>
</dbReference>
<evidence type="ECO:0000313" key="3">
    <source>
        <dbReference type="Proteomes" id="UP000503308"/>
    </source>
</evidence>
<feature type="region of interest" description="Disordered" evidence="1">
    <location>
        <begin position="35"/>
        <end position="58"/>
    </location>
</feature>
<evidence type="ECO:0000313" key="2">
    <source>
        <dbReference type="EMBL" id="QJF50419.1"/>
    </source>
</evidence>
<dbReference type="KEGG" id="rpon:G3256_04195"/>
<reference evidence="2 3" key="1">
    <citation type="submission" date="2020-02" db="EMBL/GenBank/DDBJ databases">
        <title>Genome sequence of Roseobacter ponti.</title>
        <authorList>
            <person name="Hollensteiner J."/>
            <person name="Schneider D."/>
            <person name="Poehlein A."/>
            <person name="Daniel R."/>
        </authorList>
    </citation>
    <scope>NUCLEOTIDE SEQUENCE [LARGE SCALE GENOMIC DNA]</scope>
    <source>
        <strain evidence="2 3">DSM 106830</strain>
    </source>
</reference>
<feature type="compositionally biased region" description="Polar residues" evidence="1">
    <location>
        <begin position="41"/>
        <end position="51"/>
    </location>
</feature>
<sequence length="58" mass="6121">MRLAFSALEAEGFVEIREGAGTFVSAYWPKPAPFVAHDAQGTDSAPGQGTPANDCHSR</sequence>